<evidence type="ECO:0000259" key="3">
    <source>
        <dbReference type="Pfam" id="PF09851"/>
    </source>
</evidence>
<dbReference type="Proteomes" id="UP001597111">
    <property type="component" value="Unassembled WGS sequence"/>
</dbReference>
<feature type="region of interest" description="Disordered" evidence="1">
    <location>
        <begin position="92"/>
        <end position="115"/>
    </location>
</feature>
<gene>
    <name evidence="4" type="ORF">ACFR9S_09025</name>
</gene>
<dbReference type="RefSeq" id="WP_379732239.1">
    <property type="nucleotide sequence ID" value="NZ_JBHSWZ010000241.1"/>
</dbReference>
<accession>A0ABD6B6X0</accession>
<keyword evidence="2" id="KW-0472">Membrane</keyword>
<dbReference type="AlphaFoldDB" id="A0ABD6B6X0"/>
<evidence type="ECO:0000256" key="1">
    <source>
        <dbReference type="SAM" id="MobiDB-lite"/>
    </source>
</evidence>
<evidence type="ECO:0000313" key="5">
    <source>
        <dbReference type="Proteomes" id="UP001597111"/>
    </source>
</evidence>
<keyword evidence="2" id="KW-0812">Transmembrane</keyword>
<organism evidence="4 5">
    <name type="scientific">Halolamina salina</name>
    <dbReference type="NCBI Taxonomy" id="1220023"/>
    <lineage>
        <taxon>Archaea</taxon>
        <taxon>Methanobacteriati</taxon>
        <taxon>Methanobacteriota</taxon>
        <taxon>Stenosarchaea group</taxon>
        <taxon>Halobacteria</taxon>
        <taxon>Halobacteriales</taxon>
        <taxon>Haloferacaceae</taxon>
    </lineage>
</organism>
<feature type="compositionally biased region" description="Basic and acidic residues" evidence="1">
    <location>
        <begin position="102"/>
        <end position="115"/>
    </location>
</feature>
<comment type="caution">
    <text evidence="4">The sequence shown here is derived from an EMBL/GenBank/DDBJ whole genome shotgun (WGS) entry which is preliminary data.</text>
</comment>
<evidence type="ECO:0000313" key="4">
    <source>
        <dbReference type="EMBL" id="MFD1526437.1"/>
    </source>
</evidence>
<sequence>MVPLKSWPGIALVLVVSLGFAALTAVLSLGALPAVVLILGWFIAAPALAILTYYEDDADADPEDADDPVATLRERYARGELTEAEFERRLDTLLETEGTEQSSDRDRERTVAKER</sequence>
<feature type="transmembrane region" description="Helical" evidence="2">
    <location>
        <begin position="6"/>
        <end position="27"/>
    </location>
</feature>
<keyword evidence="5" id="KW-1185">Reference proteome</keyword>
<evidence type="ECO:0000256" key="2">
    <source>
        <dbReference type="SAM" id="Phobius"/>
    </source>
</evidence>
<feature type="transmembrane region" description="Helical" evidence="2">
    <location>
        <begin position="34"/>
        <end position="54"/>
    </location>
</feature>
<keyword evidence="2" id="KW-1133">Transmembrane helix</keyword>
<dbReference type="EMBL" id="JBHUDH010000094">
    <property type="protein sequence ID" value="MFD1526437.1"/>
    <property type="molecule type" value="Genomic_DNA"/>
</dbReference>
<reference evidence="4 5" key="1">
    <citation type="journal article" date="2019" name="Int. J. Syst. Evol. Microbiol.">
        <title>The Global Catalogue of Microorganisms (GCM) 10K type strain sequencing project: providing services to taxonomists for standard genome sequencing and annotation.</title>
        <authorList>
            <consortium name="The Broad Institute Genomics Platform"/>
            <consortium name="The Broad Institute Genome Sequencing Center for Infectious Disease"/>
            <person name="Wu L."/>
            <person name="Ma J."/>
        </authorList>
    </citation>
    <scope>NUCLEOTIDE SEQUENCE [LARGE SCALE GENOMIC DNA]</scope>
    <source>
        <strain evidence="4 5">CGMCC 1.12285</strain>
    </source>
</reference>
<protein>
    <submittedName>
        <fullName evidence="4">SHOCT domain-containing protein</fullName>
    </submittedName>
</protein>
<dbReference type="Pfam" id="PF09851">
    <property type="entry name" value="SHOCT"/>
    <property type="match status" value="1"/>
</dbReference>
<dbReference type="InterPro" id="IPR018649">
    <property type="entry name" value="SHOCT"/>
</dbReference>
<name>A0ABD6B6X0_9EURY</name>
<feature type="domain" description="SHOCT" evidence="3">
    <location>
        <begin position="67"/>
        <end position="94"/>
    </location>
</feature>
<proteinExistence type="predicted"/>